<dbReference type="EMBL" id="MPUJ01000018">
    <property type="protein sequence ID" value="ONK02066.1"/>
    <property type="molecule type" value="Genomic_DNA"/>
</dbReference>
<feature type="chain" id="PRO_5010731313" evidence="1">
    <location>
        <begin position="24"/>
        <end position="439"/>
    </location>
</feature>
<dbReference type="Proteomes" id="UP000189286">
    <property type="component" value="Unassembled WGS sequence"/>
</dbReference>
<organism evidence="2 3">
    <name type="scientific">Pectobacterium actinidiae</name>
    <dbReference type="NCBI Taxonomy" id="1507808"/>
    <lineage>
        <taxon>Bacteria</taxon>
        <taxon>Pseudomonadati</taxon>
        <taxon>Pseudomonadota</taxon>
        <taxon>Gammaproteobacteria</taxon>
        <taxon>Enterobacterales</taxon>
        <taxon>Pectobacteriaceae</taxon>
        <taxon>Pectobacterium</taxon>
    </lineage>
</organism>
<feature type="signal peptide" evidence="1">
    <location>
        <begin position="1"/>
        <end position="23"/>
    </location>
</feature>
<reference evidence="3" key="1">
    <citation type="submission" date="2016-11" db="EMBL/GenBank/DDBJ databases">
        <authorList>
            <person name="Panda P."/>
            <person name="Visnovsky S."/>
            <person name="Pitman A."/>
        </authorList>
    </citation>
    <scope>NUCLEOTIDE SEQUENCE [LARGE SCALE GENOMIC DNA]</scope>
    <source>
        <strain evidence="3">ICMP 9972</strain>
    </source>
</reference>
<protein>
    <submittedName>
        <fullName evidence="2">Uncharacterized protein</fullName>
    </submittedName>
</protein>
<keyword evidence="1" id="KW-0732">Signal</keyword>
<evidence type="ECO:0000313" key="2">
    <source>
        <dbReference type="EMBL" id="ONK02066.1"/>
    </source>
</evidence>
<dbReference type="RefSeq" id="WP_039357104.1">
    <property type="nucleotide sequence ID" value="NZ_JRMH01000001.1"/>
</dbReference>
<dbReference type="OrthoDB" id="9810636at2"/>
<proteinExistence type="predicted"/>
<accession>A0A1V2QZ63</accession>
<dbReference type="SUPFAM" id="SSF50969">
    <property type="entry name" value="YVTN repeat-like/Quinoprotein amine dehydrogenase"/>
    <property type="match status" value="1"/>
</dbReference>
<dbReference type="AlphaFoldDB" id="A0A1V2QZ63"/>
<name>A0A1V2QZ63_9GAMM</name>
<evidence type="ECO:0000313" key="3">
    <source>
        <dbReference type="Proteomes" id="UP000189286"/>
    </source>
</evidence>
<sequence>MQKTTIAATLALLVGAGSTSVQAHDHEVLRGRLIFSDHQKPTLSVLDLDTFKVTHTFDVGRANASLVPTEDGRFTIVNLYDNAGTITFLDTGLTYESHDDHLDVHKGEPRLLPLRVTGDKPSHITSENGWVAWSYDGLRPWDGPSKPESVMIRLSDLDSANPVVEKRKSPAPQHGITAPLGNNQWLISVPKATYAKGDDKTVTSRPNGFVVYQQDKNWKAIADFNQEQDPQRSCKEFHGHSALNHVHVFGCNATLSNGDVKSDGGVLIVKQQSEKWVSHKLAYPDDRRTSTLKSGLQGTYVIGNYGGLGGQPFNALIRIDPQAKKLTAQDVFSIPDAQAVCKFEVSADGKRVANLTPDGKLRLYDVAPDWKQIASFDAVEAFDCAYGAKTPTPSLAIVGGSVYVSDPVNQRIREFYLNSAKQGLDIKIDGAPTELAGKR</sequence>
<gene>
    <name evidence="2" type="ORF">BSK71_18820</name>
</gene>
<evidence type="ECO:0000256" key="1">
    <source>
        <dbReference type="SAM" id="SignalP"/>
    </source>
</evidence>
<dbReference type="InterPro" id="IPR011044">
    <property type="entry name" value="Quino_amine_DH_bsu"/>
</dbReference>
<comment type="caution">
    <text evidence="2">The sequence shown here is derived from an EMBL/GenBank/DDBJ whole genome shotgun (WGS) entry which is preliminary data.</text>
</comment>